<dbReference type="GO" id="GO:0005737">
    <property type="term" value="C:cytoplasm"/>
    <property type="evidence" value="ECO:0007669"/>
    <property type="project" value="UniProtKB-SubCell"/>
</dbReference>
<dbReference type="RefSeq" id="WP_214621143.1">
    <property type="nucleotide sequence ID" value="NZ_JAHGAW010000001.1"/>
</dbReference>
<comment type="subcellular location">
    <subcellularLocation>
        <location evidence="1">Cytoplasm</location>
    </subcellularLocation>
</comment>
<proteinExistence type="inferred from homology"/>
<comment type="similarity">
    <text evidence="2">Belongs to the RecX family.</text>
</comment>
<keyword evidence="7" id="KW-1185">Reference proteome</keyword>
<dbReference type="AlphaFoldDB" id="A0A9X1AHW4"/>
<name>A0A9X1AHW4_9SPHN</name>
<dbReference type="EMBL" id="JAHGAW010000001">
    <property type="protein sequence ID" value="MBT2185381.1"/>
    <property type="molecule type" value="Genomic_DNA"/>
</dbReference>
<sequence>MAQKWRTRSPREKPAPRPLDAEALEALALHYVGRFATSRAKLVAYLGRKVRERGWTGDEPASVEMIAERLVSLRYVDDEAYATMKSGAMQRRGLGGRRIAEALRQDGIAQHLSAQASPSAAERWEAAHRLARRKRIGPFATERPDRALREKHLAAFIRAGHDLDLARAWVDAAPGELPPEPDRED</sequence>
<evidence type="ECO:0000256" key="4">
    <source>
        <dbReference type="ARBA" id="ARBA00022490"/>
    </source>
</evidence>
<gene>
    <name evidence="6" type="ORF">KK488_00265</name>
</gene>
<accession>A0A9X1AHW4</accession>
<evidence type="ECO:0000313" key="6">
    <source>
        <dbReference type="EMBL" id="MBT2185381.1"/>
    </source>
</evidence>
<keyword evidence="4" id="KW-0963">Cytoplasm</keyword>
<evidence type="ECO:0000256" key="1">
    <source>
        <dbReference type="ARBA" id="ARBA00004496"/>
    </source>
</evidence>
<dbReference type="Pfam" id="PF02631">
    <property type="entry name" value="RecX_HTH2"/>
    <property type="match status" value="1"/>
</dbReference>
<dbReference type="Proteomes" id="UP001138757">
    <property type="component" value="Unassembled WGS sequence"/>
</dbReference>
<comment type="caution">
    <text evidence="6">The sequence shown here is derived from an EMBL/GenBank/DDBJ whole genome shotgun (WGS) entry which is preliminary data.</text>
</comment>
<reference evidence="6" key="1">
    <citation type="submission" date="2021-05" db="EMBL/GenBank/DDBJ databases">
        <title>Genome of Sphingobium sp. strain.</title>
        <authorList>
            <person name="Fan R."/>
        </authorList>
    </citation>
    <scope>NUCLEOTIDE SEQUENCE</scope>
    <source>
        <strain evidence="6">H33</strain>
    </source>
</reference>
<organism evidence="6 7">
    <name type="scientific">Sphingobium nicotianae</name>
    <dbReference type="NCBI Taxonomy" id="2782607"/>
    <lineage>
        <taxon>Bacteria</taxon>
        <taxon>Pseudomonadati</taxon>
        <taxon>Pseudomonadota</taxon>
        <taxon>Alphaproteobacteria</taxon>
        <taxon>Sphingomonadales</taxon>
        <taxon>Sphingomonadaceae</taxon>
        <taxon>Sphingobium</taxon>
    </lineage>
</organism>
<evidence type="ECO:0000256" key="2">
    <source>
        <dbReference type="ARBA" id="ARBA00009695"/>
    </source>
</evidence>
<evidence type="ECO:0000256" key="3">
    <source>
        <dbReference type="ARBA" id="ARBA00018111"/>
    </source>
</evidence>
<protein>
    <recommendedName>
        <fullName evidence="3">Regulatory protein RecX</fullName>
    </recommendedName>
</protein>
<evidence type="ECO:0000259" key="5">
    <source>
        <dbReference type="Pfam" id="PF02631"/>
    </source>
</evidence>
<dbReference type="InterPro" id="IPR053924">
    <property type="entry name" value="RecX_HTH_2nd"/>
</dbReference>
<evidence type="ECO:0000313" key="7">
    <source>
        <dbReference type="Proteomes" id="UP001138757"/>
    </source>
</evidence>
<feature type="domain" description="RecX second three-helical" evidence="5">
    <location>
        <begin position="77"/>
        <end position="116"/>
    </location>
</feature>